<feature type="compositionally biased region" description="Polar residues" evidence="1">
    <location>
        <begin position="1587"/>
        <end position="1600"/>
    </location>
</feature>
<feature type="compositionally biased region" description="Basic and acidic residues" evidence="1">
    <location>
        <begin position="1497"/>
        <end position="1517"/>
    </location>
</feature>
<feature type="compositionally biased region" description="Acidic residues" evidence="1">
    <location>
        <begin position="2380"/>
        <end position="2394"/>
    </location>
</feature>
<feature type="region of interest" description="Disordered" evidence="1">
    <location>
        <begin position="1272"/>
        <end position="1364"/>
    </location>
</feature>
<feature type="compositionally biased region" description="Basic and acidic residues" evidence="1">
    <location>
        <begin position="2274"/>
        <end position="2306"/>
    </location>
</feature>
<feature type="compositionally biased region" description="Basic and acidic residues" evidence="1">
    <location>
        <begin position="1164"/>
        <end position="1174"/>
    </location>
</feature>
<feature type="compositionally biased region" description="Basic and acidic residues" evidence="1">
    <location>
        <begin position="2449"/>
        <end position="2464"/>
    </location>
</feature>
<feature type="compositionally biased region" description="Basic and acidic residues" evidence="1">
    <location>
        <begin position="2357"/>
        <end position="2366"/>
    </location>
</feature>
<feature type="compositionally biased region" description="Basic and acidic residues" evidence="1">
    <location>
        <begin position="1450"/>
        <end position="1467"/>
    </location>
</feature>
<proteinExistence type="predicted"/>
<feature type="region of interest" description="Disordered" evidence="1">
    <location>
        <begin position="865"/>
        <end position="949"/>
    </location>
</feature>
<feature type="region of interest" description="Disordered" evidence="1">
    <location>
        <begin position="1428"/>
        <end position="1531"/>
    </location>
</feature>
<feature type="region of interest" description="Disordered" evidence="1">
    <location>
        <begin position="348"/>
        <end position="381"/>
    </location>
</feature>
<name>W4FDW7_APHAT</name>
<feature type="compositionally biased region" description="Basic and acidic residues" evidence="1">
    <location>
        <begin position="2041"/>
        <end position="2056"/>
    </location>
</feature>
<feature type="compositionally biased region" description="Polar residues" evidence="1">
    <location>
        <begin position="733"/>
        <end position="743"/>
    </location>
</feature>
<feature type="region of interest" description="Disordered" evidence="1">
    <location>
        <begin position="689"/>
        <end position="747"/>
    </location>
</feature>
<dbReference type="InterPro" id="IPR016024">
    <property type="entry name" value="ARM-type_fold"/>
</dbReference>
<feature type="region of interest" description="Disordered" evidence="1">
    <location>
        <begin position="287"/>
        <end position="316"/>
    </location>
</feature>
<dbReference type="GeneID" id="20820256"/>
<reference evidence="3" key="1">
    <citation type="submission" date="2013-12" db="EMBL/GenBank/DDBJ databases">
        <title>The Genome Sequence of Aphanomyces astaci APO3.</title>
        <authorList>
            <consortium name="The Broad Institute Genomics Platform"/>
            <person name="Russ C."/>
            <person name="Tyler B."/>
            <person name="van West P."/>
            <person name="Dieguez-Uribeondo J."/>
            <person name="Young S.K."/>
            <person name="Zeng Q."/>
            <person name="Gargeya S."/>
            <person name="Fitzgerald M."/>
            <person name="Abouelleil A."/>
            <person name="Alvarado L."/>
            <person name="Chapman S.B."/>
            <person name="Gainer-Dewar J."/>
            <person name="Goldberg J."/>
            <person name="Griggs A."/>
            <person name="Gujja S."/>
            <person name="Hansen M."/>
            <person name="Howarth C."/>
            <person name="Imamovic A."/>
            <person name="Ireland A."/>
            <person name="Larimer J."/>
            <person name="McCowan C."/>
            <person name="Murphy C."/>
            <person name="Pearson M."/>
            <person name="Poon T.W."/>
            <person name="Priest M."/>
            <person name="Roberts A."/>
            <person name="Saif S."/>
            <person name="Shea T."/>
            <person name="Sykes S."/>
            <person name="Wortman J."/>
            <person name="Nusbaum C."/>
            <person name="Birren B."/>
        </authorList>
    </citation>
    <scope>NUCLEOTIDE SEQUENCE [LARGE SCALE GENOMIC DNA]</scope>
    <source>
        <strain evidence="3">APO3</strain>
    </source>
</reference>
<feature type="compositionally biased region" description="Polar residues" evidence="1">
    <location>
        <begin position="2436"/>
        <end position="2445"/>
    </location>
</feature>
<protein>
    <recommendedName>
        <fullName evidence="2">Histone methyltransferase Tudor domain-containing protein</fullName>
    </recommendedName>
</protein>
<dbReference type="Pfam" id="PF18359">
    <property type="entry name" value="Tudor_5"/>
    <property type="match status" value="1"/>
</dbReference>
<feature type="compositionally biased region" description="Basic and acidic residues" evidence="1">
    <location>
        <begin position="2096"/>
        <end position="2107"/>
    </location>
</feature>
<feature type="compositionally biased region" description="Polar residues" evidence="1">
    <location>
        <begin position="2132"/>
        <end position="2148"/>
    </location>
</feature>
<feature type="region of interest" description="Disordered" evidence="1">
    <location>
        <begin position="2342"/>
        <end position="2672"/>
    </location>
</feature>
<dbReference type="SUPFAM" id="SSF48371">
    <property type="entry name" value="ARM repeat"/>
    <property type="match status" value="1"/>
</dbReference>
<feature type="region of interest" description="Disordered" evidence="1">
    <location>
        <begin position="1905"/>
        <end position="1937"/>
    </location>
</feature>
<feature type="compositionally biased region" description="Polar residues" evidence="1">
    <location>
        <begin position="1468"/>
        <end position="1481"/>
    </location>
</feature>
<feature type="non-terminal residue" evidence="3">
    <location>
        <position position="2672"/>
    </location>
</feature>
<feature type="compositionally biased region" description="Basic and acidic residues" evidence="1">
    <location>
        <begin position="1603"/>
        <end position="1614"/>
    </location>
</feature>
<evidence type="ECO:0000256" key="1">
    <source>
        <dbReference type="SAM" id="MobiDB-lite"/>
    </source>
</evidence>
<accession>W4FDW7</accession>
<feature type="compositionally biased region" description="Basic and acidic residues" evidence="1">
    <location>
        <begin position="2149"/>
        <end position="2163"/>
    </location>
</feature>
<feature type="compositionally biased region" description="Polar residues" evidence="1">
    <location>
        <begin position="2657"/>
        <end position="2672"/>
    </location>
</feature>
<dbReference type="InterPro" id="IPR041291">
    <property type="entry name" value="TUDOR_5"/>
</dbReference>
<dbReference type="EMBL" id="KI913262">
    <property type="protein sequence ID" value="ETV64933.1"/>
    <property type="molecule type" value="Genomic_DNA"/>
</dbReference>
<feature type="compositionally biased region" description="Acidic residues" evidence="1">
    <location>
        <begin position="1236"/>
        <end position="1247"/>
    </location>
</feature>
<dbReference type="SUPFAM" id="SSF63748">
    <property type="entry name" value="Tudor/PWWP/MBT"/>
    <property type="match status" value="1"/>
</dbReference>
<dbReference type="RefSeq" id="XP_009845589.1">
    <property type="nucleotide sequence ID" value="XM_009847287.1"/>
</dbReference>
<feature type="compositionally biased region" description="Low complexity" evidence="1">
    <location>
        <begin position="868"/>
        <end position="882"/>
    </location>
</feature>
<feature type="compositionally biased region" description="Basic and acidic residues" evidence="1">
    <location>
        <begin position="1808"/>
        <end position="1837"/>
    </location>
</feature>
<dbReference type="InterPro" id="IPR011989">
    <property type="entry name" value="ARM-like"/>
</dbReference>
<feature type="compositionally biased region" description="Basic and acidic residues" evidence="1">
    <location>
        <begin position="2212"/>
        <end position="2234"/>
    </location>
</feature>
<dbReference type="Gene3D" id="2.30.30.140">
    <property type="match status" value="2"/>
</dbReference>
<evidence type="ECO:0000313" key="3">
    <source>
        <dbReference type="EMBL" id="ETV64933.1"/>
    </source>
</evidence>
<feature type="compositionally biased region" description="Basic and acidic residues" evidence="1">
    <location>
        <begin position="1065"/>
        <end position="1077"/>
    </location>
</feature>
<feature type="compositionally biased region" description="Polar residues" evidence="1">
    <location>
        <begin position="168"/>
        <end position="180"/>
    </location>
</feature>
<dbReference type="VEuPathDB" id="FungiDB:H257_18260"/>
<feature type="compositionally biased region" description="Basic residues" evidence="1">
    <location>
        <begin position="703"/>
        <end position="714"/>
    </location>
</feature>
<feature type="compositionally biased region" description="Polar residues" evidence="1">
    <location>
        <begin position="2476"/>
        <end position="2503"/>
    </location>
</feature>
<sequence length="2672" mass="287687">MTLTIAVGTRVDGLYDGGDVWFPGVVDGMTDDSSFFAIQYDDGEREEAVPRSLLRLHEPGTFSVGSRVLARYNGGDDYYGGVIADINLDGQTYAISYDDGEYQDAVPFALIVDEGAPIETEIVSSAPIEPEIAPQRQLDEQQRAPNDVQQRMDERSPTPPSVVAPYESPSTGQSEVSLPSQPDKYDASGASIVDDGIGYRMKLSRNIITDEGVVDPGKPVNELPSINTVLADQIAEGCDDNASPSEPVDNVDLPVVKIVSRPSSRRAQYTDEEGAQVDFIQRAPSIGRETLQKQPSSSQTLSSEYQPLRLVSPPESQLTVADAPIAHELNKLPTPDAAPSPSIIIIAPPPRERNPSPMPQPPSNPPRVVRPVSGGADSASGMADEAFSSVLTHQQEIQTILNTIREPVVDSDSMVVVKNALAQLLQQLRIAPHVTVDCCREHHGESVLIMCVDANAGYSILVCFIFVIIRRMCSVSEASFLKFIDLAVLDAVAAVMTRFPHDAVLQASACGVLATFAQSSGIEPMLDNQVATLIVHVLHEHQSLNHYSRQVHFYACEVLAKLCDGGDPRVLRLMTAEHPEYHSPVHLFVSLLRQGHQYEDQKVACAACTLVLCLAARDRKSANILRSIGALADVSTIMAKFPHDNGIASYSKSATREIALSSMKHGTTTKVQQTAKGILRKDDLRLRGELFDDHQRNPAKPPPKPKPRTSRKPSKATTTHHSLSTDGGDDFTPTKSRLFSRNTMAPAPQLTHNVADSLTKIQQYSINKPSTAFEFSSLAMPTSVKKPPKTPDNSALPVTKHTFTPFEEKLERRMIQATLCKLIPAPSPTVSTKDREDILLRTYGVPKLRHIDRIKGLPSVAAATSVTARPSAYESAAAPSSRGSATGRGVSSAKSVVAVRPPTIPRKAAKQQQPQGVVPRPPSKPGSNTPKKPGPATSIKAPPPRATSTIKVVKQNLSKTSTLAIPAMQIPAMQHPSNLSQLATQLFHSVDGDELLTDKPVVEARLSFSDKLHEMIKKAEVALCRPPSAQSHANGDRRNDIPLMAKVDACQPPSVRPLENDDGSEEKVTKCDNDHYTPSRSQAPDTDGGSDETIQKAPQVEADQPPTLEATHSDGILKEAEVGVYQPCSARSLESGEGSEGISKQAEDDSSQMSSGRALDIGDGSDHTITKIDGEVCCPPSVPNIGGGDDVVNDTTNKSDEELKTHLSGRSLESGDGSDGICQPLSDPDIDIGYGSDEDFESDDDSDQVIKNDDVQLPAMGDLHCDEPIIKADHALSPPPSVRDDVNCKTTAKSDELSRVPSGREVDGDNATTNADEFSRPPSSRALGSEETTTNVDEISHPPTDPDIDGGDITINADEVSRPPTERVLDSGEAIIMADELTSPPSVRGVDGDNATTKADELSCPPSSRTLDSEETMTYVGEISHLSTNLNPFDRGISTTNGVEVIRPPAVREGDSDEQITRAKELSRPSSSRFLDSVETTSKTEDELRRPSTGRGVGDDRTTTADELSRPPTPRETESDDTTTKAPAGELRIRAVQDIECDETITKADEISRLLSSRDVYCGDTTAKDEVELSRPPSRQLELIRFPSSQALDSDDTTIQPDEFSRPLSERLDGNDITTEAVDRSHPPSVQDLDSDDISTKTTNTAENELSPLAGALTHAFGSGGDESFESNGGSEEMIEKARDESCSPPSALDLDGDDTTAKAYTLSRPLSDREVDTGENIINVDDFSGLPSVRQFDSVETTSKTENELSRPPSSQYLDGNDTTTQADNLSCPPIVRDVNGDDATTKATTRELISPLPVRDLGSDETNTKADEPKHLPSSRDLDGDDCTTKPDELSRPSSGRAMDSCEATAKSAGCDRDLGGDGITIETNELSRPPSVQGLDCDVTSIKVDELHPPSRVLASCEGSVGSAATTDNTEDELNRPVSGRAPNSEIGRDEILKKFDEEVVQPYSARSLVSGEGSEGNFHEVESESSQRPSGHILAIGDGSDLTITKADDERNSPLSDRSLKSSDGSSDGMSRKAEVERYPPPGDIGYGSNEAFQRDDESGEVILKDNDELPAVGDFERGEPINKSDHHFSPPFVREINRDNTTIKSTLDGDDKTTKADDLSCPLSGQEVDSDGMTTKADELSRPPSSRALNSGEITTTTDEISRPHTNPDLDSDHVTINADEISRPESERALDNGETITMADEPNSPPSAGQIDGDNATTKAGEICRRPSKELHSDEANTKTDEFSRPSSSRYLDSEEATTKVDEISRPLTDLDINDDNSTIKANELSHRASEREVDGDDTTSKADETFRPATVRDVDSEATTTKTDELSCPPFVQALDSCDGSVGIGEMTIMTEDELYRPHAVSTLDKTPKKPDTEHYAPPSAGSAYGSDGDFESDDGSDETTNEVEDKLYRPSSVRNLVKEDTTTEAVDASHPPTAPDLDNDDTTTKSNQLSLALTESYLDRDSSTTQADEIRRPPSVRVVDGDDTSTNADEISRRPPSSRTINVHDTTTKAEQLSRPPSDRELASDDTITEASDPPSSPVLDISETATTTADEISHRSTVRALDGDDMTTKAEQPSRPPSDRELASDDTITEASDPPSSPVLDISETATTTADEISHRSTVRALDGDDMTTKAEQPSRPPSDRELAGDDAITEASDPPSSPALDISETTTTTADDIYHPST</sequence>
<feature type="region of interest" description="Disordered" evidence="1">
    <location>
        <begin position="1378"/>
        <end position="1414"/>
    </location>
</feature>
<feature type="compositionally biased region" description="Polar residues" evidence="1">
    <location>
        <begin position="1753"/>
        <end position="1770"/>
    </location>
</feature>
<feature type="compositionally biased region" description="Polar residues" evidence="1">
    <location>
        <begin position="1428"/>
        <end position="1442"/>
    </location>
</feature>
<dbReference type="OrthoDB" id="79847at2759"/>
<feature type="region of interest" description="Disordered" evidence="1">
    <location>
        <begin position="1046"/>
        <end position="1118"/>
    </location>
</feature>
<feature type="domain" description="Histone methyltransferase Tudor" evidence="2">
    <location>
        <begin position="63"/>
        <end position="103"/>
    </location>
</feature>
<feature type="compositionally biased region" description="Pro residues" evidence="1">
    <location>
        <begin position="356"/>
        <end position="365"/>
    </location>
</feature>
<dbReference type="Gene3D" id="1.25.10.10">
    <property type="entry name" value="Leucine-rich Repeat Variant"/>
    <property type="match status" value="1"/>
</dbReference>
<feature type="compositionally biased region" description="Basic and acidic residues" evidence="1">
    <location>
        <begin position="1282"/>
        <end position="1307"/>
    </location>
</feature>
<feature type="region of interest" description="Disordered" evidence="1">
    <location>
        <begin position="126"/>
        <end position="187"/>
    </location>
</feature>
<feature type="compositionally biased region" description="Polar residues" evidence="1">
    <location>
        <begin position="292"/>
        <end position="305"/>
    </location>
</feature>
<evidence type="ECO:0000259" key="2">
    <source>
        <dbReference type="Pfam" id="PF18359"/>
    </source>
</evidence>
<feature type="region of interest" description="Disordered" evidence="1">
    <location>
        <begin position="1587"/>
        <end position="1881"/>
    </location>
</feature>
<gene>
    <name evidence="3" type="ORF">H257_18260</name>
</gene>
<feature type="region of interest" description="Disordered" evidence="1">
    <location>
        <begin position="1131"/>
        <end position="1251"/>
    </location>
</feature>
<organism evidence="3">
    <name type="scientific">Aphanomyces astaci</name>
    <name type="common">Crayfish plague agent</name>
    <dbReference type="NCBI Taxonomy" id="112090"/>
    <lineage>
        <taxon>Eukaryota</taxon>
        <taxon>Sar</taxon>
        <taxon>Stramenopiles</taxon>
        <taxon>Oomycota</taxon>
        <taxon>Saprolegniomycetes</taxon>
        <taxon>Saprolegniales</taxon>
        <taxon>Verrucalvaceae</taxon>
        <taxon>Aphanomyces</taxon>
    </lineage>
</organism>
<feature type="compositionally biased region" description="Basic and acidic residues" evidence="1">
    <location>
        <begin position="2170"/>
        <end position="2181"/>
    </location>
</feature>
<dbReference type="CDD" id="cd04508">
    <property type="entry name" value="Tudor_SF"/>
    <property type="match status" value="2"/>
</dbReference>
<feature type="compositionally biased region" description="Basic and acidic residues" evidence="1">
    <location>
        <begin position="2063"/>
        <end position="2077"/>
    </location>
</feature>
<feature type="region of interest" description="Disordered" evidence="1">
    <location>
        <begin position="1952"/>
        <end position="2314"/>
    </location>
</feature>